<evidence type="ECO:0000313" key="2">
    <source>
        <dbReference type="Proteomes" id="UP000243217"/>
    </source>
</evidence>
<name>A0A1W0A2A5_9STRA</name>
<dbReference type="Proteomes" id="UP000243217">
    <property type="component" value="Unassembled WGS sequence"/>
</dbReference>
<sequence>MDYWIPASNMSNTISAIFRSIHPGGIFTTATKHSSILLEFATIFQKKNVKVSYIVLIPDEVKLCEFVLTPRCFRKENDKKTTLWGISKFLPNDPFSSLIDNTT</sequence>
<evidence type="ECO:0000313" key="1">
    <source>
        <dbReference type="EMBL" id="OQS04388.1"/>
    </source>
</evidence>
<gene>
    <name evidence="1" type="ORF">THRCLA_20895</name>
</gene>
<reference evidence="1 2" key="1">
    <citation type="journal article" date="2014" name="Genome Biol. Evol.">
        <title>The secreted proteins of Achlya hypogyna and Thraustotheca clavata identify the ancestral oomycete secretome and reveal gene acquisitions by horizontal gene transfer.</title>
        <authorList>
            <person name="Misner I."/>
            <person name="Blouin N."/>
            <person name="Leonard G."/>
            <person name="Richards T.A."/>
            <person name="Lane C.E."/>
        </authorList>
    </citation>
    <scope>NUCLEOTIDE SEQUENCE [LARGE SCALE GENOMIC DNA]</scope>
    <source>
        <strain evidence="1 2">ATCC 34112</strain>
    </source>
</reference>
<proteinExistence type="predicted"/>
<protein>
    <submittedName>
        <fullName evidence="1">Uncharacterized protein</fullName>
    </submittedName>
</protein>
<comment type="caution">
    <text evidence="1">The sequence shown here is derived from an EMBL/GenBank/DDBJ whole genome shotgun (WGS) entry which is preliminary data.</text>
</comment>
<dbReference type="AlphaFoldDB" id="A0A1W0A2A5"/>
<organism evidence="1 2">
    <name type="scientific">Thraustotheca clavata</name>
    <dbReference type="NCBI Taxonomy" id="74557"/>
    <lineage>
        <taxon>Eukaryota</taxon>
        <taxon>Sar</taxon>
        <taxon>Stramenopiles</taxon>
        <taxon>Oomycota</taxon>
        <taxon>Saprolegniomycetes</taxon>
        <taxon>Saprolegniales</taxon>
        <taxon>Achlyaceae</taxon>
        <taxon>Thraustotheca</taxon>
    </lineage>
</organism>
<keyword evidence="2" id="KW-1185">Reference proteome</keyword>
<dbReference type="EMBL" id="JNBS01000621">
    <property type="protein sequence ID" value="OQS04388.1"/>
    <property type="molecule type" value="Genomic_DNA"/>
</dbReference>
<accession>A0A1W0A2A5</accession>